<accession>A0A915HQZ4</accession>
<dbReference type="Proteomes" id="UP000887565">
    <property type="component" value="Unplaced"/>
</dbReference>
<evidence type="ECO:0000313" key="2">
    <source>
        <dbReference type="WBParaSite" id="nRc.2.0.1.t03792-RA"/>
    </source>
</evidence>
<dbReference type="WBParaSite" id="nRc.2.0.1.t03792-RA">
    <property type="protein sequence ID" value="nRc.2.0.1.t03792-RA"/>
    <property type="gene ID" value="nRc.2.0.1.g03792"/>
</dbReference>
<keyword evidence="1" id="KW-1185">Reference proteome</keyword>
<dbReference type="AlphaFoldDB" id="A0A915HQZ4"/>
<proteinExistence type="predicted"/>
<protein>
    <submittedName>
        <fullName evidence="2">Uncharacterized protein</fullName>
    </submittedName>
</protein>
<name>A0A915HQZ4_ROMCU</name>
<organism evidence="1 2">
    <name type="scientific">Romanomermis culicivorax</name>
    <name type="common">Nematode worm</name>
    <dbReference type="NCBI Taxonomy" id="13658"/>
    <lineage>
        <taxon>Eukaryota</taxon>
        <taxon>Metazoa</taxon>
        <taxon>Ecdysozoa</taxon>
        <taxon>Nematoda</taxon>
        <taxon>Enoplea</taxon>
        <taxon>Dorylaimia</taxon>
        <taxon>Mermithida</taxon>
        <taxon>Mermithoidea</taxon>
        <taxon>Mermithidae</taxon>
        <taxon>Romanomermis</taxon>
    </lineage>
</organism>
<sequence length="109" mass="12720">MDYSIWQEGYHKKFFVVHKTDHYENPVGIAVVLTTIYPRLCGSLSCEKEMEDSLILQKCDRLDDQIFPAVKYGIILKAPLFDFSQNLTAFNLLLNELIFGIRQNYCHDK</sequence>
<reference evidence="2" key="1">
    <citation type="submission" date="2022-11" db="UniProtKB">
        <authorList>
            <consortium name="WormBaseParasite"/>
        </authorList>
    </citation>
    <scope>IDENTIFICATION</scope>
</reference>
<evidence type="ECO:0000313" key="1">
    <source>
        <dbReference type="Proteomes" id="UP000887565"/>
    </source>
</evidence>